<dbReference type="InParanoid" id="A0A6P7JY23"/>
<evidence type="ECO:0000256" key="11">
    <source>
        <dbReference type="ARBA" id="ARBA00023242"/>
    </source>
</evidence>
<feature type="compositionally biased region" description="Basic and acidic residues" evidence="13">
    <location>
        <begin position="77"/>
        <end position="89"/>
    </location>
</feature>
<name>A0A6P7JY23_9TELE</name>
<keyword evidence="15" id="KW-1185">Reference proteome</keyword>
<evidence type="ECO:0000256" key="7">
    <source>
        <dbReference type="ARBA" id="ARBA00022833"/>
    </source>
</evidence>
<evidence type="ECO:0000259" key="14">
    <source>
        <dbReference type="PROSITE" id="PS50157"/>
    </source>
</evidence>
<evidence type="ECO:0000256" key="13">
    <source>
        <dbReference type="SAM" id="MobiDB-lite"/>
    </source>
</evidence>
<dbReference type="OrthoDB" id="7312725at2759"/>
<gene>
    <name evidence="16" type="primary">znf687a</name>
</gene>
<dbReference type="Pfam" id="PF16622">
    <property type="entry name" value="zf-C2H2_11"/>
    <property type="match status" value="1"/>
</dbReference>
<keyword evidence="5" id="KW-0677">Repeat</keyword>
<evidence type="ECO:0000256" key="10">
    <source>
        <dbReference type="ARBA" id="ARBA00023163"/>
    </source>
</evidence>
<sequence>MGDMKTPDFDDLLAAFDIPDIDAKEAIQSSPEEERDAVGANAAEREDGLASCFTGPPAPQSDPPVVSVIVKNVVRSESLEEKSVRDKTDNPSSSALASQVQDRLDDLTSQLGPRLPADVSMAPQIANGFGKSVLGTQGHTESWSQSSPLRSMLNDAEDNSDKNAEPRSVQHTNEVLNSLRPLLFPQSTTTAGPLSSPPLSPHTASPHFSPRSTPLQDNPGSSPLAQNGSKNTEIKDLMHTDEDDSEPDLGSPLVIHETPEFEMSPPPKFKHRRQLQPKLLASAETTSSVIPHPPNLSPAPKKPQNKSKHEGDEQLHVTSSPPSSSQPKSTQDCLLSVRTSSVREEKYPEHVIDERDSPESPPPSEMGLAVPRSSSPDLGSTKDPTTNNKEIHQQDELRETEHSQEDKPGDNEELSEKVAGDGETFNEENCDAGTEDASDAKKVSSPLRSLKVKIKMPTGSITRTVTGVTPKRSGRVTAKDLESSKPSLQRHNTRSKQDSLQQPQLSAVTILQDACAATLESTNAVKEKTTGDTKPKVFPSAVSITKTAALPSISSSRVGPGAINLRSLGQKTLNSGMTLAAPLPVLPPQASSRPASIVNSTGAIISKSQTNLVEAFNKILNNKNLLPNYKPDLNSPLPAEWGISLPAQGYRCLECGDTFALEQSLVQHYDRRSLRIEVTCNHCAKRLAFFNKCSLLLHAREHKERGLIMQCSHLVMKPVPVEQMITQPEPTAAGQATPKPGLPAHQAGSTKKAEAAQSINKKCPECQTQFSSKEEVADHFQEIKPAHSTSCTECSPPMLLPNGCSSAAHQRIHQGCAPHVCPECGCTAKQAQLQKHLSDTCLHFSRRIGYRCSSCLVVFGGLNSVKSHIQQAHCDMFHKCPSCPMAFKSAPSIQSHITAQHPTLTEGQTMLIYKCVMCDTVFTHKPLLYAHFDTHLINQKVHVFKCPQCTKLFSQRSSLLDHFKTHKTLKEEPTHPAASSGSQPSVKPESSDGEDWMGEEKEDKVKTKRVKAPSGWKCFSCHTCYTDREEYISHMSERHGKILKKFPCNKCESSFTTTSSMRRHIRDKHKNINRGFRCQFCAEGKKVFSSRAMLDRHVQLRHSMDTGGQDTLMGGRDEADSSSEHDSGLGARWRHRGVRKMEQDEESTGSMSPVKKLRASSSSSSAPATYSHPESGFRCGPCGFTTEVQATFLEHISQHRRGATEDGGLQCLQCGACFTSSSSLSRHRFIIHKVREDNQPALSVQPAHSPANSRNHEEKNFLNGSAPASPSSQPTTGQWKEEEGSLACKVCGKHFEKATDLNTHFRTHGMAFINARNAGKVNLT</sequence>
<keyword evidence="9" id="KW-0238">DNA-binding</keyword>
<keyword evidence="6 12" id="KW-0863">Zinc-finger</keyword>
<dbReference type="SMART" id="SM00355">
    <property type="entry name" value="ZnF_C2H2"/>
    <property type="match status" value="15"/>
</dbReference>
<feature type="domain" description="C2H2-type" evidence="14">
    <location>
        <begin position="1046"/>
        <end position="1074"/>
    </location>
</feature>
<keyword evidence="4" id="KW-0479">Metal-binding</keyword>
<dbReference type="PROSITE" id="PS00028">
    <property type="entry name" value="ZINC_FINGER_C2H2_1"/>
    <property type="match status" value="6"/>
</dbReference>
<dbReference type="GeneID" id="114448649"/>
<evidence type="ECO:0000256" key="8">
    <source>
        <dbReference type="ARBA" id="ARBA00023015"/>
    </source>
</evidence>
<feature type="domain" description="C2H2-type" evidence="14">
    <location>
        <begin position="1209"/>
        <end position="1237"/>
    </location>
</feature>
<keyword evidence="8" id="KW-0805">Transcription regulation</keyword>
<feature type="compositionally biased region" description="Basic and acidic residues" evidence="13">
    <location>
        <begin position="1115"/>
        <end position="1127"/>
    </location>
</feature>
<feature type="domain" description="C2H2-type" evidence="14">
    <location>
        <begin position="944"/>
        <end position="971"/>
    </location>
</feature>
<keyword evidence="7" id="KW-0862">Zinc</keyword>
<dbReference type="GO" id="GO:0005634">
    <property type="term" value="C:nucleus"/>
    <property type="evidence" value="ECO:0007669"/>
    <property type="project" value="UniProtKB-SubCell"/>
</dbReference>
<dbReference type="InterPro" id="IPR057356">
    <property type="entry name" value="Znf-C2H2_ZNF592"/>
</dbReference>
<evidence type="ECO:0000256" key="2">
    <source>
        <dbReference type="ARBA" id="ARBA00004123"/>
    </source>
</evidence>
<dbReference type="Proteomes" id="UP000515145">
    <property type="component" value="Chromosome 16"/>
</dbReference>
<feature type="compositionally biased region" description="Polar residues" evidence="13">
    <location>
        <begin position="330"/>
        <end position="340"/>
    </location>
</feature>
<evidence type="ECO:0000256" key="12">
    <source>
        <dbReference type="PROSITE-ProRule" id="PRU00042"/>
    </source>
</evidence>
<feature type="compositionally biased region" description="Basic and acidic residues" evidence="13">
    <location>
        <begin position="341"/>
        <end position="358"/>
    </location>
</feature>
<comment type="subcellular location">
    <subcellularLocation>
        <location evidence="2">Nucleus</location>
    </subcellularLocation>
</comment>
<dbReference type="RefSeq" id="XP_028281542.1">
    <property type="nucleotide sequence ID" value="XM_028425741.1"/>
</dbReference>
<evidence type="ECO:0000256" key="9">
    <source>
        <dbReference type="ARBA" id="ARBA00023125"/>
    </source>
</evidence>
<dbReference type="PROSITE" id="PS50157">
    <property type="entry name" value="ZINC_FINGER_C2H2_2"/>
    <property type="match status" value="6"/>
</dbReference>
<dbReference type="CTD" id="562791"/>
<dbReference type="PANTHER" id="PTHR47222:SF2">
    <property type="entry name" value="ZINC FINGER PROTEIN 687"/>
    <property type="match status" value="1"/>
</dbReference>
<proteinExistence type="inferred from homology"/>
<feature type="region of interest" description="Disordered" evidence="13">
    <location>
        <begin position="77"/>
        <end position="445"/>
    </location>
</feature>
<feature type="compositionally biased region" description="Acidic residues" evidence="13">
    <location>
        <begin position="424"/>
        <end position="437"/>
    </location>
</feature>
<feature type="compositionally biased region" description="Polar residues" evidence="13">
    <location>
        <begin position="372"/>
        <end position="388"/>
    </location>
</feature>
<dbReference type="Gene3D" id="3.30.160.60">
    <property type="entry name" value="Classic Zinc Finger"/>
    <property type="match status" value="4"/>
</dbReference>
<dbReference type="Pfam" id="PF00096">
    <property type="entry name" value="zf-C2H2"/>
    <property type="match status" value="3"/>
</dbReference>
<feature type="compositionally biased region" description="Polar residues" evidence="13">
    <location>
        <begin position="90"/>
        <end position="111"/>
    </location>
</feature>
<feature type="region of interest" description="Disordered" evidence="13">
    <location>
        <begin position="461"/>
        <end position="503"/>
    </location>
</feature>
<feature type="compositionally biased region" description="Polar residues" evidence="13">
    <location>
        <begin position="210"/>
        <end position="231"/>
    </location>
</feature>
<feature type="compositionally biased region" description="Low complexity" evidence="13">
    <location>
        <begin position="319"/>
        <end position="329"/>
    </location>
</feature>
<dbReference type="InterPro" id="IPR036236">
    <property type="entry name" value="Znf_C2H2_sf"/>
</dbReference>
<evidence type="ECO:0000313" key="15">
    <source>
        <dbReference type="Proteomes" id="UP000515145"/>
    </source>
</evidence>
<reference evidence="16" key="1">
    <citation type="submission" date="2025-08" db="UniProtKB">
        <authorList>
            <consortium name="RefSeq"/>
        </authorList>
    </citation>
    <scope>IDENTIFICATION</scope>
</reference>
<feature type="region of interest" description="Disordered" evidence="13">
    <location>
        <begin position="1105"/>
        <end position="1175"/>
    </location>
</feature>
<feature type="region of interest" description="Disordered" evidence="13">
    <location>
        <begin position="1240"/>
        <end position="1279"/>
    </location>
</feature>
<accession>A0A6P7JY23</accession>
<feature type="region of interest" description="Disordered" evidence="13">
    <location>
        <begin position="970"/>
        <end position="1006"/>
    </location>
</feature>
<organism evidence="15 16">
    <name type="scientific">Parambassis ranga</name>
    <name type="common">Indian glassy fish</name>
    <dbReference type="NCBI Taxonomy" id="210632"/>
    <lineage>
        <taxon>Eukaryota</taxon>
        <taxon>Metazoa</taxon>
        <taxon>Chordata</taxon>
        <taxon>Craniata</taxon>
        <taxon>Vertebrata</taxon>
        <taxon>Euteleostomi</taxon>
        <taxon>Actinopterygii</taxon>
        <taxon>Neopterygii</taxon>
        <taxon>Teleostei</taxon>
        <taxon>Neoteleostei</taxon>
        <taxon>Acanthomorphata</taxon>
        <taxon>Ovalentaria</taxon>
        <taxon>Ambassidae</taxon>
        <taxon>Parambassis</taxon>
    </lineage>
</organism>
<dbReference type="InterPro" id="IPR045914">
    <property type="entry name" value="Zn532-like"/>
</dbReference>
<feature type="compositionally biased region" description="Basic and acidic residues" evidence="13">
    <location>
        <begin position="389"/>
        <end position="420"/>
    </location>
</feature>
<feature type="domain" description="C2H2-type" evidence="14">
    <location>
        <begin position="913"/>
        <end position="940"/>
    </location>
</feature>
<dbReference type="Pfam" id="PF25412">
    <property type="entry name" value="zf-C2H2_ZNF592"/>
    <property type="match status" value="1"/>
</dbReference>
<dbReference type="InterPro" id="IPR013087">
    <property type="entry name" value="Znf_C2H2_type"/>
</dbReference>
<feature type="compositionally biased region" description="Polar residues" evidence="13">
    <location>
        <begin position="134"/>
        <end position="149"/>
    </location>
</feature>
<feature type="compositionally biased region" description="Low complexity" evidence="13">
    <location>
        <begin position="1264"/>
        <end position="1278"/>
    </location>
</feature>
<feature type="compositionally biased region" description="Pro residues" evidence="13">
    <location>
        <begin position="291"/>
        <end position="301"/>
    </location>
</feature>
<keyword evidence="11" id="KW-0539">Nucleus</keyword>
<evidence type="ECO:0000256" key="3">
    <source>
        <dbReference type="ARBA" id="ARBA00006991"/>
    </source>
</evidence>
<feature type="domain" description="C2H2-type" evidence="14">
    <location>
        <begin position="650"/>
        <end position="668"/>
    </location>
</feature>
<evidence type="ECO:0000313" key="16">
    <source>
        <dbReference type="RefSeq" id="XP_028281542.1"/>
    </source>
</evidence>
<protein>
    <submittedName>
        <fullName evidence="16">Zinc finger protein 687a isoform X1</fullName>
    </submittedName>
</protein>
<dbReference type="GO" id="GO:0008270">
    <property type="term" value="F:zinc ion binding"/>
    <property type="evidence" value="ECO:0007669"/>
    <property type="project" value="UniProtKB-KW"/>
</dbReference>
<dbReference type="PANTHER" id="PTHR47222">
    <property type="entry name" value="ZINC FINGER PROTEIN 532-RELATED"/>
    <property type="match status" value="1"/>
</dbReference>
<dbReference type="SUPFAM" id="SSF57667">
    <property type="entry name" value="beta-beta-alpha zinc fingers"/>
    <property type="match status" value="3"/>
</dbReference>
<keyword evidence="10" id="KW-0804">Transcription</keyword>
<evidence type="ECO:0000256" key="5">
    <source>
        <dbReference type="ARBA" id="ARBA00022737"/>
    </source>
</evidence>
<feature type="domain" description="C2H2-type" evidence="14">
    <location>
        <begin position="1286"/>
        <end position="1308"/>
    </location>
</feature>
<evidence type="ECO:0000256" key="4">
    <source>
        <dbReference type="ARBA" id="ARBA00022723"/>
    </source>
</evidence>
<comment type="function">
    <text evidence="1">May be involved in transcriptional regulation.</text>
</comment>
<dbReference type="InterPro" id="IPR041697">
    <property type="entry name" value="Znf-C2H2_11"/>
</dbReference>
<comment type="similarity">
    <text evidence="3">Belongs to the krueppel C2H2-type zinc-finger protein family.</text>
</comment>
<evidence type="ECO:0000256" key="6">
    <source>
        <dbReference type="ARBA" id="ARBA00022771"/>
    </source>
</evidence>
<evidence type="ECO:0000256" key="1">
    <source>
        <dbReference type="ARBA" id="ARBA00003767"/>
    </source>
</evidence>
<feature type="region of interest" description="Disordered" evidence="13">
    <location>
        <begin position="24"/>
        <end position="65"/>
    </location>
</feature>
<dbReference type="GO" id="GO:0003677">
    <property type="term" value="F:DNA binding"/>
    <property type="evidence" value="ECO:0007669"/>
    <property type="project" value="UniProtKB-KW"/>
</dbReference>